<dbReference type="InterPro" id="IPR036412">
    <property type="entry name" value="HAD-like_sf"/>
</dbReference>
<dbReference type="Proteomes" id="UP000262969">
    <property type="component" value="Unassembled WGS sequence"/>
</dbReference>
<protein>
    <recommendedName>
        <fullName evidence="3">FkbH like protein</fullName>
    </recommendedName>
</protein>
<dbReference type="EMBL" id="DPVV01000145">
    <property type="protein sequence ID" value="HCL01603.1"/>
    <property type="molecule type" value="Genomic_DNA"/>
</dbReference>
<dbReference type="AlphaFoldDB" id="A0A3D2X4N0"/>
<comment type="caution">
    <text evidence="1">The sequence shown here is derived from an EMBL/GenBank/DDBJ whole genome shotgun (WGS) entry which is preliminary data.</text>
</comment>
<accession>A0A3D2X4N0</accession>
<organism evidence="1 2">
    <name type="scientific">Lachnoclostridium phytofermentans</name>
    <dbReference type="NCBI Taxonomy" id="66219"/>
    <lineage>
        <taxon>Bacteria</taxon>
        <taxon>Bacillati</taxon>
        <taxon>Bacillota</taxon>
        <taxon>Clostridia</taxon>
        <taxon>Lachnospirales</taxon>
        <taxon>Lachnospiraceae</taxon>
    </lineage>
</organism>
<dbReference type="Gene3D" id="3.40.50.1000">
    <property type="entry name" value="HAD superfamily/HAD-like"/>
    <property type="match status" value="1"/>
</dbReference>
<proteinExistence type="predicted"/>
<evidence type="ECO:0000313" key="1">
    <source>
        <dbReference type="EMBL" id="HCL01603.1"/>
    </source>
</evidence>
<dbReference type="SUPFAM" id="SSF56784">
    <property type="entry name" value="HAD-like"/>
    <property type="match status" value="1"/>
</dbReference>
<evidence type="ECO:0000313" key="2">
    <source>
        <dbReference type="Proteomes" id="UP000262969"/>
    </source>
</evidence>
<dbReference type="NCBIfam" id="TIGR01686">
    <property type="entry name" value="FkbH"/>
    <property type="match status" value="1"/>
</dbReference>
<dbReference type="Gene3D" id="3.40.50.1110">
    <property type="entry name" value="SGNH hydrolase"/>
    <property type="match status" value="1"/>
</dbReference>
<dbReference type="InterPro" id="IPR010037">
    <property type="entry name" value="FkbH_domain"/>
</dbReference>
<dbReference type="InterPro" id="IPR023214">
    <property type="entry name" value="HAD_sf"/>
</dbReference>
<gene>
    <name evidence="1" type="ORF">DHW61_04175</name>
</gene>
<evidence type="ECO:0008006" key="3">
    <source>
        <dbReference type="Google" id="ProtNLM"/>
    </source>
</evidence>
<reference evidence="1 2" key="1">
    <citation type="journal article" date="2018" name="Nat. Biotechnol.">
        <title>A standardized bacterial taxonomy based on genome phylogeny substantially revises the tree of life.</title>
        <authorList>
            <person name="Parks D.H."/>
            <person name="Chuvochina M."/>
            <person name="Waite D.W."/>
            <person name="Rinke C."/>
            <person name="Skarshewski A."/>
            <person name="Chaumeil P.A."/>
            <person name="Hugenholtz P."/>
        </authorList>
    </citation>
    <scope>NUCLEOTIDE SEQUENCE [LARGE SCALE GENOMIC DNA]</scope>
    <source>
        <strain evidence="1">UBA11728</strain>
    </source>
</reference>
<dbReference type="InterPro" id="IPR010033">
    <property type="entry name" value="HAD_SF_ppase_IIIC"/>
</dbReference>
<dbReference type="NCBIfam" id="TIGR01681">
    <property type="entry name" value="HAD-SF-IIIC"/>
    <property type="match status" value="1"/>
</dbReference>
<sequence>MKRESSDNVSIAIVSNIIFEPHFMPLLKSIFDNEEVDVHHILNDEHVDDEYQKQLVGADMIVVWLNFEQLFPNVLNRIDSQITSEQKMLEENIDLCNRLYTDLTVYSNAQILWFSFENYYIKSPIVIGYGYDALIDKVNLKLGELLSDKATFINLKRLIAEVGISNAYDPRSKYRWNAPYSKSLIEVAIKEIHKQYLIQKGITKKCLVLDCDNVLWGGILSDDGIENLKLSGSSFGRAYQDFQRFVLSLYNHGVILAVCSKNDLSDVTTVFREHSEMILKEEHIACFQVNWNNKPDNIMRIAEKLDIGLDSIAFVDDSPIEIEAVKAMLPEVTTILYERDTVYEQFSCLNLKNYVSRSDVEKRNGTYHTNQSRKTLQSQYDSYADYINALEIKIDIHEAMPIEFNRISELTQRTNKCTNGRRYTVAEIKDRVAYENVKLYSLFVSDRFSDLGLVGALDVDGDILTLFSLSCRVLGREIEGMMLKFIADKHEITSVEFKPTGKNDDIKTLLAKAFPNAVLINYEKC</sequence>
<name>A0A3D2X4N0_9FIRM</name>
<dbReference type="InterPro" id="IPR036514">
    <property type="entry name" value="SGNH_hydro_sf"/>
</dbReference>